<dbReference type="Proteomes" id="UP001165960">
    <property type="component" value="Unassembled WGS sequence"/>
</dbReference>
<name>A0ACC2RIJ7_9FUNG</name>
<evidence type="ECO:0000313" key="2">
    <source>
        <dbReference type="Proteomes" id="UP001165960"/>
    </source>
</evidence>
<organism evidence="1 2">
    <name type="scientific">Entomophthora muscae</name>
    <dbReference type="NCBI Taxonomy" id="34485"/>
    <lineage>
        <taxon>Eukaryota</taxon>
        <taxon>Fungi</taxon>
        <taxon>Fungi incertae sedis</taxon>
        <taxon>Zoopagomycota</taxon>
        <taxon>Entomophthoromycotina</taxon>
        <taxon>Entomophthoromycetes</taxon>
        <taxon>Entomophthorales</taxon>
        <taxon>Entomophthoraceae</taxon>
        <taxon>Entomophthora</taxon>
    </lineage>
</organism>
<proteinExistence type="predicted"/>
<comment type="caution">
    <text evidence="1">The sequence shown here is derived from an EMBL/GenBank/DDBJ whole genome shotgun (WGS) entry which is preliminary data.</text>
</comment>
<sequence length="363" mass="41161">MVREIAGKEVYVVLNCLSLLCATWVLSSMVLIINYRPRVCRFLSARLQTCIAIHEMTRHIQRILAGFAEEGALCNALGFYGQLSIYSYMIVHTITVYNTAAHFLNDKRLTERGRKLVFVGGVVTSLIMCLSGLVLGSFGLDHDGYCMYTAKVDGVSQTIVRIYTLYIPLVPLYIYNLIVPIYVVYRLNPKCDEDTLPVIRRMIEQEAITGMRTFLGSIRRRILTFPAHSFLTITGFILHFVLLDVFHRPVKFFEFWYNLGLGLSGTFFMVGLMFHPSFLSAVCSLYFGTPDKTQEIYETMCGGQDDDVASVYSDDFVLEEDDEKPQANSSQDDSIQIEIRKFSPIDMPSVSRTLSLKPALDML</sequence>
<protein>
    <submittedName>
        <fullName evidence="1">Uncharacterized protein</fullName>
    </submittedName>
</protein>
<gene>
    <name evidence="1" type="ORF">DSO57_1020164</name>
</gene>
<dbReference type="EMBL" id="QTSX02007193">
    <property type="protein sequence ID" value="KAJ9049868.1"/>
    <property type="molecule type" value="Genomic_DNA"/>
</dbReference>
<reference evidence="1" key="1">
    <citation type="submission" date="2022-04" db="EMBL/GenBank/DDBJ databases">
        <title>Genome of the entomopathogenic fungus Entomophthora muscae.</title>
        <authorList>
            <person name="Elya C."/>
            <person name="Lovett B.R."/>
            <person name="Lee E."/>
            <person name="Macias A.M."/>
            <person name="Hajek A.E."/>
            <person name="De Bivort B.L."/>
            <person name="Kasson M.T."/>
            <person name="De Fine Licht H.H."/>
            <person name="Stajich J.E."/>
        </authorList>
    </citation>
    <scope>NUCLEOTIDE SEQUENCE</scope>
    <source>
        <strain evidence="1">Berkeley</strain>
    </source>
</reference>
<evidence type="ECO:0000313" key="1">
    <source>
        <dbReference type="EMBL" id="KAJ9049868.1"/>
    </source>
</evidence>
<keyword evidence="2" id="KW-1185">Reference proteome</keyword>
<accession>A0ACC2RIJ7</accession>